<sequence>MGFKISRSQSLIEVITQYPVTELPIEEFEQYKRECIEFDDIPAPDIHIQLAHPAHLDTIGRDKLMERPVEARGEELHHVHIWQEGCCWEDDDGLLVQWASTSDSYVVYSYFVDRDKDHHFYIIDYCNDKAHVLIEDHRQVAEWTRQAQEFRLKNI</sequence>
<dbReference type="EMBL" id="AAGMBO010000037">
    <property type="protein sequence ID" value="EBP5400681.1"/>
    <property type="molecule type" value="Genomic_DNA"/>
</dbReference>
<dbReference type="Pfam" id="PF13957">
    <property type="entry name" value="YafO_toxin"/>
    <property type="match status" value="1"/>
</dbReference>
<comment type="caution">
    <text evidence="1">The sequence shown here is derived from an EMBL/GenBank/DDBJ whole genome shotgun (WGS) entry which is preliminary data.</text>
</comment>
<reference evidence="2" key="2">
    <citation type="submission" date="2018-07" db="EMBL/GenBank/DDBJ databases">
        <authorList>
            <consortium name="GenomeTrakr network: Whole genome sequencing for foodborne pathogen traceback"/>
        </authorList>
    </citation>
    <scope>NUCLEOTIDE SEQUENCE</scope>
    <source>
        <strain evidence="2">CFSAN029882</strain>
    </source>
</reference>
<name>A0A5U2KT00_SALER</name>
<dbReference type="InterPro" id="IPR020353">
    <property type="entry name" value="Toxin_YafO"/>
</dbReference>
<proteinExistence type="predicted"/>
<dbReference type="AlphaFoldDB" id="A0A5U2KT00"/>
<organism evidence="1">
    <name type="scientific">Salmonella enterica</name>
    <name type="common">Salmonella choleraesuis</name>
    <dbReference type="NCBI Taxonomy" id="28901"/>
    <lineage>
        <taxon>Bacteria</taxon>
        <taxon>Pseudomonadati</taxon>
        <taxon>Pseudomonadota</taxon>
        <taxon>Gammaproteobacteria</taxon>
        <taxon>Enterobacterales</taxon>
        <taxon>Enterobacteriaceae</taxon>
        <taxon>Salmonella</taxon>
    </lineage>
</organism>
<gene>
    <name evidence="1" type="ORF">DWF34_21025</name>
    <name evidence="2" type="ORF">XR76_23705</name>
</gene>
<reference evidence="1" key="1">
    <citation type="submission" date="2018-07" db="EMBL/GenBank/DDBJ databases">
        <authorList>
            <consortium name="PulseNet: The National Subtyping Network for Foodborne Disease Surveillance"/>
            <person name="Tarr C.L."/>
            <person name="Trees E."/>
            <person name="Katz L.S."/>
            <person name="Carleton-Romer H.A."/>
            <person name="Stroika S."/>
            <person name="Kucerova Z."/>
            <person name="Roache K.F."/>
            <person name="Sabol A.L."/>
            <person name="Besser J."/>
            <person name="Gerner-Smidt P."/>
        </authorList>
    </citation>
    <scope>NUCLEOTIDE SEQUENCE</scope>
    <source>
        <strain evidence="1">PNUSAS020861</strain>
    </source>
</reference>
<protein>
    <submittedName>
        <fullName evidence="1">Uncharacterized protein</fullName>
    </submittedName>
</protein>
<accession>A0A5U2KT00</accession>
<evidence type="ECO:0000313" key="2">
    <source>
        <dbReference type="EMBL" id="EBP5400681.1"/>
    </source>
</evidence>
<evidence type="ECO:0000313" key="1">
    <source>
        <dbReference type="EMBL" id="EBN6117480.1"/>
    </source>
</evidence>
<dbReference type="EMBL" id="AAGGEZ010000044">
    <property type="protein sequence ID" value="EBN6117480.1"/>
    <property type="molecule type" value="Genomic_DNA"/>
</dbReference>